<accession>A0A2T6AVG4</accession>
<dbReference type="Proteomes" id="UP000244069">
    <property type="component" value="Unassembled WGS sequence"/>
</dbReference>
<dbReference type="OrthoDB" id="7820774at2"/>
<dbReference type="CDD" id="cd00761">
    <property type="entry name" value="Glyco_tranf_GTA_type"/>
    <property type="match status" value="1"/>
</dbReference>
<reference evidence="1 2" key="1">
    <citation type="submission" date="2018-04" db="EMBL/GenBank/DDBJ databases">
        <title>Genomic Encyclopedia of Archaeal and Bacterial Type Strains, Phase II (KMG-II): from individual species to whole genera.</title>
        <authorList>
            <person name="Goeker M."/>
        </authorList>
    </citation>
    <scope>NUCLEOTIDE SEQUENCE [LARGE SCALE GENOMIC DNA]</scope>
    <source>
        <strain evidence="1 2">DSM 29329</strain>
    </source>
</reference>
<proteinExistence type="predicted"/>
<evidence type="ECO:0000313" key="2">
    <source>
        <dbReference type="Proteomes" id="UP000244069"/>
    </source>
</evidence>
<gene>
    <name evidence="1" type="ORF">C8N44_111142</name>
</gene>
<evidence type="ECO:0000313" key="1">
    <source>
        <dbReference type="EMBL" id="PTX47811.1"/>
    </source>
</evidence>
<evidence type="ECO:0008006" key="3">
    <source>
        <dbReference type="Google" id="ProtNLM"/>
    </source>
</evidence>
<dbReference type="SUPFAM" id="SSF53448">
    <property type="entry name" value="Nucleotide-diphospho-sugar transferases"/>
    <property type="match status" value="1"/>
</dbReference>
<dbReference type="EMBL" id="QBKN01000011">
    <property type="protein sequence ID" value="PTX47811.1"/>
    <property type="molecule type" value="Genomic_DNA"/>
</dbReference>
<dbReference type="AlphaFoldDB" id="A0A2T6AVG4"/>
<organism evidence="1 2">
    <name type="scientific">Allosediminivita pacifica</name>
    <dbReference type="NCBI Taxonomy" id="1267769"/>
    <lineage>
        <taxon>Bacteria</taxon>
        <taxon>Pseudomonadati</taxon>
        <taxon>Pseudomonadota</taxon>
        <taxon>Alphaproteobacteria</taxon>
        <taxon>Rhodobacterales</taxon>
        <taxon>Paracoccaceae</taxon>
        <taxon>Allosediminivita</taxon>
    </lineage>
</organism>
<dbReference type="InterPro" id="IPR029044">
    <property type="entry name" value="Nucleotide-diphossugar_trans"/>
</dbReference>
<sequence length="285" mass="32547">MGVLSRLDDVRFGKTDWQMRLKARLWQRRRPTSTPSDEVKVLFAIPLVSRRRAESWDTVEANLADTLASFQRQTDPNWQVVICGQDTPTLPDDSRVRFVEAKISDKFYDKGDKRRRLVAEIAQGFRGDAYYMQYDADDILHPDFVAYVRTDNNGRGYVVDKGYFVSLSASGMAPLDRFNRHCGSSSAVYVDFRESRAHEALLVQHRSHIKIAEISALYGQPLEPVPFRAVLYMTGHGQNMVKRRGKLDERTEKFLRRQLAPEEAASVCATFGVPELAVSLTRPEE</sequence>
<protein>
    <recommendedName>
        <fullName evidence="3">Glycosyl transferase family 2</fullName>
    </recommendedName>
</protein>
<name>A0A2T6AVG4_9RHOB</name>
<keyword evidence="2" id="KW-1185">Reference proteome</keyword>
<dbReference type="RefSeq" id="WP_107976256.1">
    <property type="nucleotide sequence ID" value="NZ_BMEZ01000013.1"/>
</dbReference>
<comment type="caution">
    <text evidence="1">The sequence shown here is derived from an EMBL/GenBank/DDBJ whole genome shotgun (WGS) entry which is preliminary data.</text>
</comment>